<comment type="catalytic activity">
    <reaction evidence="2">
        <text>2 GTP = 3',3'-c-di-GMP + 2 diphosphate</text>
        <dbReference type="Rhea" id="RHEA:24898"/>
        <dbReference type="ChEBI" id="CHEBI:33019"/>
        <dbReference type="ChEBI" id="CHEBI:37565"/>
        <dbReference type="ChEBI" id="CHEBI:58805"/>
        <dbReference type="EC" id="2.7.7.65"/>
    </reaction>
</comment>
<feature type="transmembrane region" description="Helical" evidence="3">
    <location>
        <begin position="296"/>
        <end position="315"/>
    </location>
</feature>
<feature type="transmembrane region" description="Helical" evidence="3">
    <location>
        <begin position="273"/>
        <end position="290"/>
    </location>
</feature>
<dbReference type="PANTHER" id="PTHR45138:SF9">
    <property type="entry name" value="DIGUANYLATE CYCLASE DGCM-RELATED"/>
    <property type="match status" value="1"/>
</dbReference>
<dbReference type="SMART" id="SM00267">
    <property type="entry name" value="GGDEF"/>
    <property type="match status" value="1"/>
</dbReference>
<dbReference type="GO" id="GO:0052621">
    <property type="term" value="F:diguanylate cyclase activity"/>
    <property type="evidence" value="ECO:0007669"/>
    <property type="project" value="UniProtKB-EC"/>
</dbReference>
<dbReference type="NCBIfam" id="TIGR00254">
    <property type="entry name" value="GGDEF"/>
    <property type="match status" value="1"/>
</dbReference>
<accession>A0ABV5ZEV8</accession>
<comment type="caution">
    <text evidence="6">The sequence shown here is derived from an EMBL/GenBank/DDBJ whole genome shotgun (WGS) entry which is preliminary data.</text>
</comment>
<evidence type="ECO:0000259" key="5">
    <source>
        <dbReference type="PROSITE" id="PS50887"/>
    </source>
</evidence>
<feature type="transmembrane region" description="Helical" evidence="3">
    <location>
        <begin position="362"/>
        <end position="383"/>
    </location>
</feature>
<name>A0ABV5ZEV8_9GAMM</name>
<keyword evidence="7" id="KW-1185">Reference proteome</keyword>
<feature type="chain" id="PRO_5046083759" description="diguanylate cyclase" evidence="4">
    <location>
        <begin position="22"/>
        <end position="599"/>
    </location>
</feature>
<protein>
    <recommendedName>
        <fullName evidence="1">diguanylate cyclase</fullName>
        <ecNumber evidence="1">2.7.7.65</ecNumber>
    </recommendedName>
</protein>
<evidence type="ECO:0000256" key="4">
    <source>
        <dbReference type="SAM" id="SignalP"/>
    </source>
</evidence>
<feature type="transmembrane region" description="Helical" evidence="3">
    <location>
        <begin position="174"/>
        <end position="197"/>
    </location>
</feature>
<proteinExistence type="predicted"/>
<dbReference type="SUPFAM" id="SSF55073">
    <property type="entry name" value="Nucleotide cyclase"/>
    <property type="match status" value="1"/>
</dbReference>
<feature type="transmembrane region" description="Helical" evidence="3">
    <location>
        <begin position="327"/>
        <end position="350"/>
    </location>
</feature>
<evidence type="ECO:0000256" key="2">
    <source>
        <dbReference type="ARBA" id="ARBA00034247"/>
    </source>
</evidence>
<evidence type="ECO:0000313" key="7">
    <source>
        <dbReference type="Proteomes" id="UP001589628"/>
    </source>
</evidence>
<dbReference type="EMBL" id="JBHLZN010000003">
    <property type="protein sequence ID" value="MFB9886711.1"/>
    <property type="molecule type" value="Genomic_DNA"/>
</dbReference>
<keyword evidence="6" id="KW-0548">Nucleotidyltransferase</keyword>
<dbReference type="InterPro" id="IPR029787">
    <property type="entry name" value="Nucleotide_cyclase"/>
</dbReference>
<dbReference type="EC" id="2.7.7.65" evidence="1"/>
<feature type="transmembrane region" description="Helical" evidence="3">
    <location>
        <begin position="204"/>
        <end position="222"/>
    </location>
</feature>
<dbReference type="InterPro" id="IPR043128">
    <property type="entry name" value="Rev_trsase/Diguanyl_cyclase"/>
</dbReference>
<dbReference type="InterPro" id="IPR011623">
    <property type="entry name" value="7TMR_DISM_rcpt_extracell_dom1"/>
</dbReference>
<keyword evidence="3" id="KW-0472">Membrane</keyword>
<evidence type="ECO:0000313" key="6">
    <source>
        <dbReference type="EMBL" id="MFB9886711.1"/>
    </source>
</evidence>
<dbReference type="Proteomes" id="UP001589628">
    <property type="component" value="Unassembled WGS sequence"/>
</dbReference>
<reference evidence="6 7" key="1">
    <citation type="submission" date="2024-09" db="EMBL/GenBank/DDBJ databases">
        <authorList>
            <person name="Sun Q."/>
            <person name="Mori K."/>
        </authorList>
    </citation>
    <scope>NUCLEOTIDE SEQUENCE [LARGE SCALE GENOMIC DNA]</scope>
    <source>
        <strain evidence="6 7">ATCC 51285</strain>
    </source>
</reference>
<dbReference type="PANTHER" id="PTHR45138">
    <property type="entry name" value="REGULATORY COMPONENTS OF SENSORY TRANSDUCTION SYSTEM"/>
    <property type="match status" value="1"/>
</dbReference>
<organism evidence="6 7">
    <name type="scientific">Balneatrix alpica</name>
    <dbReference type="NCBI Taxonomy" id="75684"/>
    <lineage>
        <taxon>Bacteria</taxon>
        <taxon>Pseudomonadati</taxon>
        <taxon>Pseudomonadota</taxon>
        <taxon>Gammaproteobacteria</taxon>
        <taxon>Oceanospirillales</taxon>
        <taxon>Balneatrichaceae</taxon>
        <taxon>Balneatrix</taxon>
    </lineage>
</organism>
<dbReference type="Pfam" id="PF07695">
    <property type="entry name" value="7TMR-DISM_7TM"/>
    <property type="match status" value="1"/>
</dbReference>
<feature type="transmembrane region" description="Helical" evidence="3">
    <location>
        <begin position="234"/>
        <end position="253"/>
    </location>
</feature>
<dbReference type="Gene3D" id="3.30.70.270">
    <property type="match status" value="1"/>
</dbReference>
<evidence type="ECO:0000256" key="1">
    <source>
        <dbReference type="ARBA" id="ARBA00012528"/>
    </source>
</evidence>
<gene>
    <name evidence="6" type="ORF">ACFFLH_09835</name>
</gene>
<feature type="domain" description="GGDEF" evidence="5">
    <location>
        <begin position="456"/>
        <end position="586"/>
    </location>
</feature>
<keyword evidence="6" id="KW-0808">Transferase</keyword>
<keyword evidence="3" id="KW-0812">Transmembrane</keyword>
<keyword evidence="3" id="KW-1133">Transmembrane helix</keyword>
<dbReference type="InterPro" id="IPR050469">
    <property type="entry name" value="Diguanylate_Cyclase"/>
</dbReference>
<evidence type="ECO:0000256" key="3">
    <source>
        <dbReference type="SAM" id="Phobius"/>
    </source>
</evidence>
<dbReference type="RefSeq" id="WP_027312433.1">
    <property type="nucleotide sequence ID" value="NZ_JBHLZN010000003.1"/>
</dbReference>
<sequence length="599" mass="67606">MTKVLRTLLLFSLCLVVSAWASTHTPGSLVLPEQSSVLHPYSQILPQKQSLSWQEAFALWQAGQFQPWQTELPQEGELWLALSLSNPYPQPVLATLDIEGRPGALEMYLLDHNDQLIRLVQSHSSGQQSPSTQLSLPFEANGQLQVLLHMQSIKRSPLINVLMPQPMIKQHGNALFSLGLYLGALLLMACYSLGGWLLTRQANFLYGTLLIATTLAFLLDSPRYADWLPRFNHYLLNWGCITLALIGLNRFCFNLFAQALQGQGQAHAWQKRLQLASGLQLASLLLALLPTSLFPYGLALGITLWLGNLALLVYLSIRMLRQQHPAACPLLGAWAVLLAGLCLHLLLFSADIQLQLDWTLPVSFISALGLLTLAQSIHIRSVLQQDQRNQRQVLLAQRHLNETLESMVEERTQALRDANKRLVEQSHTDALTGLYNRRHMEQYWQQRQSSPREEMKPSILMLFDLDHFKQFNDTYGHQLGDRVLRHVGRILRSQLSRKNVKCFRWGGEEFLLLAEDMGLHEAENLGKLLQAKLASLQRLELPRITASIGITTIQDNMDLDQALQNADMALYKAKALGRNRIELALHIEPLNQISLPLSN</sequence>
<dbReference type="Pfam" id="PF00990">
    <property type="entry name" value="GGDEF"/>
    <property type="match status" value="1"/>
</dbReference>
<dbReference type="PROSITE" id="PS50887">
    <property type="entry name" value="GGDEF"/>
    <property type="match status" value="1"/>
</dbReference>
<dbReference type="InterPro" id="IPR000160">
    <property type="entry name" value="GGDEF_dom"/>
</dbReference>
<dbReference type="CDD" id="cd01949">
    <property type="entry name" value="GGDEF"/>
    <property type="match status" value="1"/>
</dbReference>
<keyword evidence="4" id="KW-0732">Signal</keyword>
<feature type="signal peptide" evidence="4">
    <location>
        <begin position="1"/>
        <end position="21"/>
    </location>
</feature>